<reference evidence="1 2" key="1">
    <citation type="submission" date="2018-06" db="EMBL/GenBank/DDBJ databases">
        <title>Genomic Encyclopedia of Type Strains, Phase III (KMG-III): the genomes of soil and plant-associated and newly described type strains.</title>
        <authorList>
            <person name="Whitman W."/>
        </authorList>
    </citation>
    <scope>NUCLEOTIDE SEQUENCE [LARGE SCALE GENOMIC DNA]</scope>
    <source>
        <strain evidence="1 2">CECT 7732</strain>
    </source>
</reference>
<protein>
    <submittedName>
        <fullName evidence="1">Tail protein P2 I</fullName>
    </submittedName>
</protein>
<dbReference type="AlphaFoldDB" id="A0A366D7E1"/>
<evidence type="ECO:0000313" key="1">
    <source>
        <dbReference type="EMBL" id="RBO85906.1"/>
    </source>
</evidence>
<evidence type="ECO:0000313" key="2">
    <source>
        <dbReference type="Proteomes" id="UP000252086"/>
    </source>
</evidence>
<accession>A0A366D7E1</accession>
<dbReference type="EMBL" id="QNRF01000001">
    <property type="protein sequence ID" value="RBO85906.1"/>
    <property type="molecule type" value="Genomic_DNA"/>
</dbReference>
<keyword evidence="2" id="KW-1185">Reference proteome</keyword>
<dbReference type="OrthoDB" id="5674874at2"/>
<organism evidence="1 2">
    <name type="scientific">Marinomonas aquiplantarum</name>
    <dbReference type="NCBI Taxonomy" id="491951"/>
    <lineage>
        <taxon>Bacteria</taxon>
        <taxon>Pseudomonadati</taxon>
        <taxon>Pseudomonadota</taxon>
        <taxon>Gammaproteobacteria</taxon>
        <taxon>Oceanospirillales</taxon>
        <taxon>Oceanospirillaceae</taxon>
        <taxon>Marinomonas</taxon>
    </lineage>
</organism>
<dbReference type="RefSeq" id="WP_113872808.1">
    <property type="nucleotide sequence ID" value="NZ_QNRF01000001.1"/>
</dbReference>
<name>A0A366D7E1_9GAMM</name>
<proteinExistence type="predicted"/>
<dbReference type="Pfam" id="PF09684">
    <property type="entry name" value="Tail_P2_I"/>
    <property type="match status" value="1"/>
</dbReference>
<sequence length="176" mass="20319">MAPRYQLPVWIRRGDQAQKLQNAFAAWWNKVEGWVKTPLAQMDPETCSHLLLKYYAYQADIDRFTDEPDDMFRRRVMYAEKNAMEAGSTTGLVEVFDRLGIGEMEVVEREDEVNWDAIALLLTDSQIASNTDLLNYIIQTYGRTCRRYQLTVVNDIDIDIHLGEFGCQWALDVASA</sequence>
<dbReference type="Proteomes" id="UP000252086">
    <property type="component" value="Unassembled WGS sequence"/>
</dbReference>
<comment type="caution">
    <text evidence="1">The sequence shown here is derived from an EMBL/GenBank/DDBJ whole genome shotgun (WGS) entry which is preliminary data.</text>
</comment>
<gene>
    <name evidence="1" type="ORF">DFP76_101181</name>
</gene>
<dbReference type="InterPro" id="IPR006521">
    <property type="entry name" value="Tail_protein_I"/>
</dbReference>